<organism evidence="1 2">
    <name type="scientific">Dyadobacter helix</name>
    <dbReference type="NCBI Taxonomy" id="2822344"/>
    <lineage>
        <taxon>Bacteria</taxon>
        <taxon>Pseudomonadati</taxon>
        <taxon>Bacteroidota</taxon>
        <taxon>Cytophagia</taxon>
        <taxon>Cytophagales</taxon>
        <taxon>Spirosomataceae</taxon>
        <taxon>Dyadobacter</taxon>
    </lineage>
</organism>
<evidence type="ECO:0000313" key="2">
    <source>
        <dbReference type="Proteomes" id="UP000680038"/>
    </source>
</evidence>
<dbReference type="Pfam" id="PF18939">
    <property type="entry name" value="DUF5686"/>
    <property type="match status" value="1"/>
</dbReference>
<dbReference type="Pfam" id="PF13715">
    <property type="entry name" value="CarbopepD_reg_2"/>
    <property type="match status" value="1"/>
</dbReference>
<dbReference type="SUPFAM" id="SSF49464">
    <property type="entry name" value="Carboxypeptidase regulatory domain-like"/>
    <property type="match status" value="1"/>
</dbReference>
<dbReference type="EMBL" id="CAJRAF010000002">
    <property type="protein sequence ID" value="CAG5004642.1"/>
    <property type="molecule type" value="Genomic_DNA"/>
</dbReference>
<evidence type="ECO:0000313" key="1">
    <source>
        <dbReference type="EMBL" id="CAG5004642.1"/>
    </source>
</evidence>
<evidence type="ECO:0008006" key="3">
    <source>
        <dbReference type="Google" id="ProtNLM"/>
    </source>
</evidence>
<dbReference type="Proteomes" id="UP000680038">
    <property type="component" value="Unassembled WGS sequence"/>
</dbReference>
<dbReference type="Gene3D" id="2.60.40.1120">
    <property type="entry name" value="Carboxypeptidase-like, regulatory domain"/>
    <property type="match status" value="1"/>
</dbReference>
<comment type="caution">
    <text evidence="1">The sequence shown here is derived from an EMBL/GenBank/DDBJ whole genome shotgun (WGS) entry which is preliminary data.</text>
</comment>
<proteinExistence type="predicted"/>
<dbReference type="InterPro" id="IPR043741">
    <property type="entry name" value="DUF5686"/>
</dbReference>
<dbReference type="InterPro" id="IPR008969">
    <property type="entry name" value="CarboxyPept-like_regulatory"/>
</dbReference>
<gene>
    <name evidence="1" type="ORF">DYBT9275_03412</name>
</gene>
<reference evidence="1" key="1">
    <citation type="submission" date="2021-04" db="EMBL/GenBank/DDBJ databases">
        <authorList>
            <person name="Rodrigo-Torres L."/>
            <person name="Arahal R. D."/>
            <person name="Lucena T."/>
        </authorList>
    </citation>
    <scope>NUCLEOTIDE SEQUENCE</scope>
    <source>
        <strain evidence="1">CECT 9275</strain>
    </source>
</reference>
<name>A0A916JDB4_9BACT</name>
<accession>A0A916JDB4</accession>
<sequence length="857" mass="98375">MRFAILSFSLLFLGFLSYAGGIKGHVTTQKGEKLPYAGISVKATTNGTMANEEGYYEFTLAEGKYDIVFQYLGFRTVTKSVTVGAGFTELNVVLEEQALNLGEATVGNQKEDPAYSIMRKAIAKARFHQLQVRSYSAKVYSRASAIATKIPYLLEKRLKKQGIEEGKAFLNESVSEVAYRRPGTYNQKVLSTRNSLDNSIPSPNEYILASLYSPVVAGTVTPLSPKAFSYYRFEYEGYFEDQGQIVNKIKVIPKAYGEGVFKGSLYILEDRWAIHSYDLQTTTSGLDIWAKQIFSPVQDVWIPVNQQFRLKGGYLGFAGEFKYLVSVTYQKLDVDPNLKEGVVINDHKKEGEVAEKNRKEKLDALIREQKQFSTKNFRKLTKAYEKEQRKESKNPVSKRMVRQDSIVIDSMANKRDTSYWTALRPIPLTELEVKGYQIQDSIKVVKEATHEKSRPDSVYFKFKHLFLGNTYALGNRNYFYFKSPVFSVGYNSVEANALGILTEWRKEWGKSEYFSLSPFIRYSFGRDRLYGTLEVKRGGKNWSMTVTGGELASQINQDNPILPFPNSLAGRIFDRSLMKLYQNQFIKGEYTLRNISDIVNFTAGIEYQRRKELFNFENAKSLFFWRNFDYTPNRPLNDELANTGFPVHHATVLTFNTTLRPWRRYIIRNGDKRYLRNKGPAFNLNYKVGLPALGDVDYSLLQGGVSQEFDLGPRSTLSYLTSGGGFLGKKNIYFIDYKHFMGNEFFFQMSDPLAHFRMLPYYQYSTASWFAEAHVLWTLQRFLFTRIEVIRLTGVKETLQVHYLSAPTIKHYTELVYGFDDVLRIGRLELVGQFHGVHFQSIGFRIGTALQTGNRRR</sequence>
<keyword evidence="2" id="KW-1185">Reference proteome</keyword>
<dbReference type="AlphaFoldDB" id="A0A916JDB4"/>
<protein>
    <recommendedName>
        <fullName evidence="3">Carboxypeptidase-like regulatory domain-containing protein</fullName>
    </recommendedName>
</protein>